<keyword evidence="2" id="KW-1185">Reference proteome</keyword>
<sequence length="156" mass="17919">MSDAEVIESLENTNAIYADLGLGSEEDFDNFTIALVSRRNVKDAVHAIRSFFERSDVNFEDVNPAMMKIEDTVDQFIAQNLIQKRITEYFPQVTHHIYEQESTPPKQKLLSRAPAQGDAMSKTKLDDIHITLNSRECHLRLQFWTMLSRRPSSAKC</sequence>
<dbReference type="EMBL" id="CM056744">
    <property type="protein sequence ID" value="KAJ8668614.1"/>
    <property type="molecule type" value="Genomic_DNA"/>
</dbReference>
<evidence type="ECO:0000313" key="1">
    <source>
        <dbReference type="EMBL" id="KAJ8668614.1"/>
    </source>
</evidence>
<comment type="caution">
    <text evidence="1">The sequence shown here is derived from an EMBL/GenBank/DDBJ whole genome shotgun (WGS) entry which is preliminary data.</text>
</comment>
<protein>
    <submittedName>
        <fullName evidence="1">Uncharacterized protein</fullName>
    </submittedName>
</protein>
<name>A0ACC2NE45_9HYME</name>
<proteinExistence type="predicted"/>
<reference evidence="1" key="1">
    <citation type="submission" date="2023-04" db="EMBL/GenBank/DDBJ databases">
        <title>A chromosome-level genome assembly of the parasitoid wasp Eretmocerus hayati.</title>
        <authorList>
            <person name="Zhong Y."/>
            <person name="Liu S."/>
            <person name="Liu Y."/>
        </authorList>
    </citation>
    <scope>NUCLEOTIDE SEQUENCE</scope>
    <source>
        <strain evidence="1">ZJU_SS_LIU_2023</strain>
    </source>
</reference>
<evidence type="ECO:0000313" key="2">
    <source>
        <dbReference type="Proteomes" id="UP001239111"/>
    </source>
</evidence>
<gene>
    <name evidence="1" type="ORF">QAD02_010277</name>
</gene>
<accession>A0ACC2NE45</accession>
<dbReference type="Proteomes" id="UP001239111">
    <property type="component" value="Chromosome 4"/>
</dbReference>
<organism evidence="1 2">
    <name type="scientific">Eretmocerus hayati</name>
    <dbReference type="NCBI Taxonomy" id="131215"/>
    <lineage>
        <taxon>Eukaryota</taxon>
        <taxon>Metazoa</taxon>
        <taxon>Ecdysozoa</taxon>
        <taxon>Arthropoda</taxon>
        <taxon>Hexapoda</taxon>
        <taxon>Insecta</taxon>
        <taxon>Pterygota</taxon>
        <taxon>Neoptera</taxon>
        <taxon>Endopterygota</taxon>
        <taxon>Hymenoptera</taxon>
        <taxon>Apocrita</taxon>
        <taxon>Proctotrupomorpha</taxon>
        <taxon>Chalcidoidea</taxon>
        <taxon>Aphelinidae</taxon>
        <taxon>Aphelininae</taxon>
        <taxon>Eretmocerus</taxon>
    </lineage>
</organism>